<name>A0A158AWU8_9BURK</name>
<sequence length="159" mass="17336">MRDISKGRKKVYHAKSVVVVPGSGTLDMEAVARQFAMNKECLVTRNGWFSYRWSQIFDMGGIPSESDVSKARPVDQGRQTAPAGFDRFVQPCADLPPAPFEALVSNEAARVPPLGDGVSTGESRGLLGVHAFFHRSALLVLHPFFLVNGCQSGWCPSRT</sequence>
<dbReference type="EMBL" id="FCOB02000010">
    <property type="protein sequence ID" value="SAK62179.1"/>
    <property type="molecule type" value="Genomic_DNA"/>
</dbReference>
<dbReference type="InterPro" id="IPR015424">
    <property type="entry name" value="PyrdxlP-dep_Trfase"/>
</dbReference>
<evidence type="ECO:0000313" key="1">
    <source>
        <dbReference type="EMBL" id="SAK62179.1"/>
    </source>
</evidence>
<dbReference type="SUPFAM" id="SSF53383">
    <property type="entry name" value="PLP-dependent transferases"/>
    <property type="match status" value="1"/>
</dbReference>
<dbReference type="AlphaFoldDB" id="A0A158AWU8"/>
<organism evidence="1 2">
    <name type="scientific">Caballeronia ptereochthonis</name>
    <dbReference type="NCBI Taxonomy" id="1777144"/>
    <lineage>
        <taxon>Bacteria</taxon>
        <taxon>Pseudomonadati</taxon>
        <taxon>Pseudomonadota</taxon>
        <taxon>Betaproteobacteria</taxon>
        <taxon>Burkholderiales</taxon>
        <taxon>Burkholderiaceae</taxon>
        <taxon>Caballeronia</taxon>
    </lineage>
</organism>
<dbReference type="STRING" id="1777144.AWB83_02459"/>
<reference evidence="1" key="1">
    <citation type="submission" date="2016-01" db="EMBL/GenBank/DDBJ databases">
        <authorList>
            <person name="Peeters C."/>
        </authorList>
    </citation>
    <scope>NUCLEOTIDE SEQUENCE [LARGE SCALE GENOMIC DNA]</scope>
    <source>
        <strain evidence="1">LMG 29326</strain>
    </source>
</reference>
<evidence type="ECO:0000313" key="2">
    <source>
        <dbReference type="Proteomes" id="UP000054978"/>
    </source>
</evidence>
<dbReference type="Proteomes" id="UP000054978">
    <property type="component" value="Unassembled WGS sequence"/>
</dbReference>
<keyword evidence="1" id="KW-0032">Aminotransferase</keyword>
<gene>
    <name evidence="1" type="ORF">AWB83_02459</name>
</gene>
<proteinExistence type="predicted"/>
<keyword evidence="2" id="KW-1185">Reference proteome</keyword>
<dbReference type="Gene3D" id="3.40.640.10">
    <property type="entry name" value="Type I PLP-dependent aspartate aminotransferase-like (Major domain)"/>
    <property type="match status" value="1"/>
</dbReference>
<protein>
    <submittedName>
        <fullName evidence="1">Class V aminotransferase</fullName>
    </submittedName>
</protein>
<accession>A0A158AWU8</accession>
<comment type="caution">
    <text evidence="1">The sequence shown here is derived from an EMBL/GenBank/DDBJ whole genome shotgun (WGS) entry which is preliminary data.</text>
</comment>
<dbReference type="GO" id="GO:0008483">
    <property type="term" value="F:transaminase activity"/>
    <property type="evidence" value="ECO:0007669"/>
    <property type="project" value="UniProtKB-KW"/>
</dbReference>
<keyword evidence="1" id="KW-0808">Transferase</keyword>
<dbReference type="InterPro" id="IPR015421">
    <property type="entry name" value="PyrdxlP-dep_Trfase_major"/>
</dbReference>